<dbReference type="InterPro" id="IPR036866">
    <property type="entry name" value="RibonucZ/Hydroxyglut_hydro"/>
</dbReference>
<evidence type="ECO:0000256" key="1">
    <source>
        <dbReference type="SAM" id="MobiDB-lite"/>
    </source>
</evidence>
<reference evidence="3 4" key="1">
    <citation type="submission" date="2023-09" db="EMBL/GenBank/DDBJ databases">
        <authorList>
            <person name="Rey-Velasco X."/>
        </authorList>
    </citation>
    <scope>NUCLEOTIDE SEQUENCE [LARGE SCALE GENOMIC DNA]</scope>
    <source>
        <strain evidence="3 4">F394</strain>
    </source>
</reference>
<evidence type="ECO:0000313" key="4">
    <source>
        <dbReference type="Proteomes" id="UP001267426"/>
    </source>
</evidence>
<dbReference type="RefSeq" id="WP_311662647.1">
    <property type="nucleotide sequence ID" value="NZ_JAVRHT010000010.1"/>
</dbReference>
<dbReference type="PANTHER" id="PTHR42663">
    <property type="entry name" value="HYDROLASE C777.06C-RELATED-RELATED"/>
    <property type="match status" value="1"/>
</dbReference>
<dbReference type="Proteomes" id="UP001267426">
    <property type="component" value="Unassembled WGS sequence"/>
</dbReference>
<dbReference type="SUPFAM" id="SSF56281">
    <property type="entry name" value="Metallo-hydrolase/oxidoreductase"/>
    <property type="match status" value="1"/>
</dbReference>
<proteinExistence type="predicted"/>
<feature type="domain" description="Metallo-beta-lactamase" evidence="2">
    <location>
        <begin position="102"/>
        <end position="281"/>
    </location>
</feature>
<dbReference type="EMBL" id="JAVRHT010000010">
    <property type="protein sequence ID" value="MDT0631304.1"/>
    <property type="molecule type" value="Genomic_DNA"/>
</dbReference>
<comment type="caution">
    <text evidence="3">The sequence shown here is derived from an EMBL/GenBank/DDBJ whole genome shotgun (WGS) entry which is preliminary data.</text>
</comment>
<accession>A0ABU3BPT8</accession>
<feature type="region of interest" description="Disordered" evidence="1">
    <location>
        <begin position="1"/>
        <end position="45"/>
    </location>
</feature>
<name>A0ABU3BPT8_9BACT</name>
<gene>
    <name evidence="3" type="ORF">RM540_06030</name>
</gene>
<dbReference type="CDD" id="cd16279">
    <property type="entry name" value="metallo-hydrolase-like_MBL-fold"/>
    <property type="match status" value="1"/>
</dbReference>
<evidence type="ECO:0000259" key="2">
    <source>
        <dbReference type="Pfam" id="PF12706"/>
    </source>
</evidence>
<protein>
    <submittedName>
        <fullName evidence="3">MBL fold metallo-hydrolase</fullName>
    </submittedName>
</protein>
<keyword evidence="4" id="KW-1185">Reference proteome</keyword>
<evidence type="ECO:0000313" key="3">
    <source>
        <dbReference type="EMBL" id="MDT0631304.1"/>
    </source>
</evidence>
<feature type="compositionally biased region" description="Pro residues" evidence="1">
    <location>
        <begin position="1"/>
        <end position="19"/>
    </location>
</feature>
<dbReference type="Gene3D" id="3.60.15.10">
    <property type="entry name" value="Ribonuclease Z/Hydroxyacylglutathione hydrolase-like"/>
    <property type="match status" value="1"/>
</dbReference>
<sequence>MSTPPRPAPPDAHPSPAPPRAGGVEKTSSGGAETAGEPAEGRPAETAPALTVTLLGTGTSTGVPVIGCRCAVCTSDDPRDRRLRTSAHVVAHTAAGDVHLQIDTGPDFREQALRAGVSAVDALLVTHEHFDHVVGLDDLRPFFFETKAPVPVFAQPSTADSLRDMFRYIFDRTYPGSSVLDLHPVDGPFVASAREAPAARVEVVPVPAVHGRFRVLGFRIGAFAYLTDVNGVPPSSRALLEGVETLVLDGLRPERHPSHFSFAEAAAFAQSLGARETWLTHVTHAVTHVEADASLPPGVRLGYDGLVLEVAAA</sequence>
<dbReference type="Pfam" id="PF12706">
    <property type="entry name" value="Lactamase_B_2"/>
    <property type="match status" value="1"/>
</dbReference>
<dbReference type="InterPro" id="IPR001279">
    <property type="entry name" value="Metallo-B-lactamas"/>
</dbReference>
<organism evidence="3 4">
    <name type="scientific">Rubrivirga litoralis</name>
    <dbReference type="NCBI Taxonomy" id="3075598"/>
    <lineage>
        <taxon>Bacteria</taxon>
        <taxon>Pseudomonadati</taxon>
        <taxon>Rhodothermota</taxon>
        <taxon>Rhodothermia</taxon>
        <taxon>Rhodothermales</taxon>
        <taxon>Rubricoccaceae</taxon>
        <taxon>Rubrivirga</taxon>
    </lineage>
</organism>
<dbReference type="PANTHER" id="PTHR42663:SF6">
    <property type="entry name" value="HYDROLASE C777.06C-RELATED"/>
    <property type="match status" value="1"/>
</dbReference>